<accession>A0A9X0B2W1</accession>
<dbReference type="Gene3D" id="1.10.287.110">
    <property type="entry name" value="DnaJ domain"/>
    <property type="match status" value="1"/>
</dbReference>
<dbReference type="SUPFAM" id="SSF46565">
    <property type="entry name" value="Chaperone J-domain"/>
    <property type="match status" value="1"/>
</dbReference>
<keyword evidence="4" id="KW-1185">Reference proteome</keyword>
<dbReference type="Proteomes" id="UP001147747">
    <property type="component" value="Unassembled WGS sequence"/>
</dbReference>
<feature type="compositionally biased region" description="Basic and acidic residues" evidence="1">
    <location>
        <begin position="260"/>
        <end position="288"/>
    </location>
</feature>
<evidence type="ECO:0000313" key="3">
    <source>
        <dbReference type="EMBL" id="KAJ5386091.1"/>
    </source>
</evidence>
<dbReference type="CDD" id="cd06257">
    <property type="entry name" value="DnaJ"/>
    <property type="match status" value="1"/>
</dbReference>
<dbReference type="EMBL" id="JAPZBU010000009">
    <property type="protein sequence ID" value="KAJ5386091.1"/>
    <property type="molecule type" value="Genomic_DNA"/>
</dbReference>
<dbReference type="PROSITE" id="PS50076">
    <property type="entry name" value="DNAJ_2"/>
    <property type="match status" value="1"/>
</dbReference>
<sequence length="318" mass="36506">MFRKRVSLKCGGVQLLSSTTRTAVSPLRRLRINPPPGRDLGAPHAGRNYATTSNLPGHEYSWPGAPSFTPYEVFNLDHAAPYSKNLYYDLVKIYHPDRPCNEHRLCRGLSPEVRLKRYHIVVAAHEILSDPNKRAAYDQFGAGWKYGPKRYNTTAEASAEWGPYGPAIYANATWEDWERWNNRHEKQQHVVDHRTFTRLVILLVLFGGAVQASWISQQQTGYEERLREVNQESSRFLSGRRKHTVDQMPSNDARVQSFLVRRDPTGAGLKEEEQPVYQRELHPRREGPEGDATNTHHNRRNPIESGQKTEFSGPRRCP</sequence>
<evidence type="ECO:0000313" key="4">
    <source>
        <dbReference type="Proteomes" id="UP001147747"/>
    </source>
</evidence>
<name>A0A9X0B2W1_9EURO</name>
<evidence type="ECO:0000256" key="1">
    <source>
        <dbReference type="SAM" id="MobiDB-lite"/>
    </source>
</evidence>
<dbReference type="AlphaFoldDB" id="A0A9X0B2W1"/>
<dbReference type="Pfam" id="PF00226">
    <property type="entry name" value="DnaJ"/>
    <property type="match status" value="1"/>
</dbReference>
<comment type="caution">
    <text evidence="3">The sequence shown here is derived from an EMBL/GenBank/DDBJ whole genome shotgun (WGS) entry which is preliminary data.</text>
</comment>
<reference evidence="3" key="1">
    <citation type="submission" date="2022-12" db="EMBL/GenBank/DDBJ databases">
        <authorList>
            <person name="Petersen C."/>
        </authorList>
    </citation>
    <scope>NUCLEOTIDE SEQUENCE</scope>
    <source>
        <strain evidence="3">IBT 29677</strain>
    </source>
</reference>
<dbReference type="PRINTS" id="PR00625">
    <property type="entry name" value="JDOMAIN"/>
</dbReference>
<proteinExistence type="predicted"/>
<dbReference type="PROSITE" id="PS00636">
    <property type="entry name" value="DNAJ_1"/>
    <property type="match status" value="1"/>
</dbReference>
<organism evidence="3 4">
    <name type="scientific">Penicillium cosmopolitanum</name>
    <dbReference type="NCBI Taxonomy" id="1131564"/>
    <lineage>
        <taxon>Eukaryota</taxon>
        <taxon>Fungi</taxon>
        <taxon>Dikarya</taxon>
        <taxon>Ascomycota</taxon>
        <taxon>Pezizomycotina</taxon>
        <taxon>Eurotiomycetes</taxon>
        <taxon>Eurotiomycetidae</taxon>
        <taxon>Eurotiales</taxon>
        <taxon>Aspergillaceae</taxon>
        <taxon>Penicillium</taxon>
    </lineage>
</organism>
<dbReference type="OrthoDB" id="17458at2759"/>
<feature type="domain" description="J" evidence="2">
    <location>
        <begin position="58"/>
        <end position="141"/>
    </location>
</feature>
<dbReference type="RefSeq" id="XP_056483889.1">
    <property type="nucleotide sequence ID" value="XM_056633269.1"/>
</dbReference>
<dbReference type="GeneID" id="81372249"/>
<dbReference type="InterPro" id="IPR001623">
    <property type="entry name" value="DnaJ_domain"/>
</dbReference>
<protein>
    <recommendedName>
        <fullName evidence="2">J domain-containing protein</fullName>
    </recommendedName>
</protein>
<dbReference type="InterPro" id="IPR036869">
    <property type="entry name" value="J_dom_sf"/>
</dbReference>
<feature type="region of interest" description="Disordered" evidence="1">
    <location>
        <begin position="233"/>
        <end position="318"/>
    </location>
</feature>
<evidence type="ECO:0000259" key="2">
    <source>
        <dbReference type="PROSITE" id="PS50076"/>
    </source>
</evidence>
<gene>
    <name evidence="3" type="ORF">N7509_008632</name>
</gene>
<reference evidence="3" key="2">
    <citation type="journal article" date="2023" name="IMA Fungus">
        <title>Comparative genomic study of the Penicillium genus elucidates a diverse pangenome and 15 lateral gene transfer events.</title>
        <authorList>
            <person name="Petersen C."/>
            <person name="Sorensen T."/>
            <person name="Nielsen M.R."/>
            <person name="Sondergaard T.E."/>
            <person name="Sorensen J.L."/>
            <person name="Fitzpatrick D.A."/>
            <person name="Frisvad J.C."/>
            <person name="Nielsen K.L."/>
        </authorList>
    </citation>
    <scope>NUCLEOTIDE SEQUENCE</scope>
    <source>
        <strain evidence="3">IBT 29677</strain>
    </source>
</reference>
<dbReference type="InterPro" id="IPR018253">
    <property type="entry name" value="DnaJ_domain_CS"/>
</dbReference>